<gene>
    <name evidence="1" type="ORF">SAMN05421686_10475</name>
</gene>
<keyword evidence="2" id="KW-1185">Reference proteome</keyword>
<name>A0A1N7LLS2_9GAMM</name>
<dbReference type="RefSeq" id="WP_076514947.1">
    <property type="nucleotide sequence ID" value="NZ_FTOH01000004.1"/>
</dbReference>
<accession>A0A1N7LLS2</accession>
<evidence type="ECO:0000313" key="1">
    <source>
        <dbReference type="EMBL" id="SIS74766.1"/>
    </source>
</evidence>
<protein>
    <submittedName>
        <fullName evidence="1">Uncharacterized protein</fullName>
    </submittedName>
</protein>
<dbReference type="EMBL" id="FTOH01000004">
    <property type="protein sequence ID" value="SIS74766.1"/>
    <property type="molecule type" value="Genomic_DNA"/>
</dbReference>
<dbReference type="STRING" id="484498.SAMN05421686_10475"/>
<sequence>MTDFPAGRCGIVAHDAGAANQILHWITAGEFSDIDITLSLHGPAQIIAERLGLLSRFDSIDDVETLIHKVDWVICGTGWATQIEKSAMCLARQYAIPVFAVLDHWVNYRPRLNYQADDTADVDELWVVDEEARSLAAVEFPGTCIRAMPGRYLECQIADIGLPSTPEQVLFLMEPVREQWGDIHTDQSAFLKPGEFSAFEFFLTALKKTDANVGDIVIRPHPSDPPGKYDTLTECVDFRVSVKMEESLSHAISEATYVVGLNSYAMVVALAAGRKVYCALPPNAPACVLPHAGIIDLRNESFGV</sequence>
<dbReference type="OrthoDB" id="757934at2"/>
<dbReference type="AlphaFoldDB" id="A0A1N7LLS2"/>
<proteinExistence type="predicted"/>
<reference evidence="2" key="1">
    <citation type="submission" date="2017-01" db="EMBL/GenBank/DDBJ databases">
        <authorList>
            <person name="Varghese N."/>
            <person name="Submissions S."/>
        </authorList>
    </citation>
    <scope>NUCLEOTIDE SEQUENCE [LARGE SCALE GENOMIC DNA]</scope>
    <source>
        <strain evidence="2">DSM 24913</strain>
    </source>
</reference>
<organism evidence="1 2">
    <name type="scientific">Thalassolituus maritimus</name>
    <dbReference type="NCBI Taxonomy" id="484498"/>
    <lineage>
        <taxon>Bacteria</taxon>
        <taxon>Pseudomonadati</taxon>
        <taxon>Pseudomonadota</taxon>
        <taxon>Gammaproteobacteria</taxon>
        <taxon>Oceanospirillales</taxon>
        <taxon>Oceanospirillaceae</taxon>
        <taxon>Thalassolituus</taxon>
    </lineage>
</organism>
<dbReference type="Proteomes" id="UP000185639">
    <property type="component" value="Unassembled WGS sequence"/>
</dbReference>
<evidence type="ECO:0000313" key="2">
    <source>
        <dbReference type="Proteomes" id="UP000185639"/>
    </source>
</evidence>